<dbReference type="InterPro" id="IPR015946">
    <property type="entry name" value="KH_dom-like_a/b"/>
</dbReference>
<name>A0ABP4YH44_9ACTN</name>
<dbReference type="InterPro" id="IPR052707">
    <property type="entry name" value="OsmC_Ohr_Peroxiredoxin"/>
</dbReference>
<feature type="compositionally biased region" description="Low complexity" evidence="1">
    <location>
        <begin position="33"/>
        <end position="46"/>
    </location>
</feature>
<feature type="region of interest" description="Disordered" evidence="1">
    <location>
        <begin position="30"/>
        <end position="51"/>
    </location>
</feature>
<accession>A0ABP4YH44</accession>
<comment type="caution">
    <text evidence="2">The sequence shown here is derived from an EMBL/GenBank/DDBJ whole genome shotgun (WGS) entry which is preliminary data.</text>
</comment>
<gene>
    <name evidence="2" type="ORF">GCM10009682_34380</name>
</gene>
<evidence type="ECO:0000313" key="3">
    <source>
        <dbReference type="Proteomes" id="UP001500218"/>
    </source>
</evidence>
<dbReference type="Gene3D" id="3.30.300.20">
    <property type="match status" value="1"/>
</dbReference>
<keyword evidence="3" id="KW-1185">Reference proteome</keyword>
<dbReference type="EMBL" id="BAAALT010000100">
    <property type="protein sequence ID" value="GAA1809837.1"/>
    <property type="molecule type" value="Genomic_DNA"/>
</dbReference>
<dbReference type="PANTHER" id="PTHR42830">
    <property type="entry name" value="OSMOTICALLY INDUCIBLE FAMILY PROTEIN"/>
    <property type="match status" value="1"/>
</dbReference>
<organism evidence="2 3">
    <name type="scientific">Luedemannella flava</name>
    <dbReference type="NCBI Taxonomy" id="349316"/>
    <lineage>
        <taxon>Bacteria</taxon>
        <taxon>Bacillati</taxon>
        <taxon>Actinomycetota</taxon>
        <taxon>Actinomycetes</taxon>
        <taxon>Micromonosporales</taxon>
        <taxon>Micromonosporaceae</taxon>
        <taxon>Luedemannella</taxon>
    </lineage>
</organism>
<dbReference type="RefSeq" id="WP_344132589.1">
    <property type="nucleotide sequence ID" value="NZ_BAAALT010000100.1"/>
</dbReference>
<dbReference type="PANTHER" id="PTHR42830:SF2">
    <property type="entry name" value="OSMC_OHR FAMILY PROTEIN"/>
    <property type="match status" value="1"/>
</dbReference>
<proteinExistence type="predicted"/>
<protein>
    <submittedName>
        <fullName evidence="2">OsmC family protein</fullName>
    </submittedName>
</protein>
<dbReference type="Pfam" id="PF02566">
    <property type="entry name" value="OsmC"/>
    <property type="match status" value="1"/>
</dbReference>
<evidence type="ECO:0000313" key="2">
    <source>
        <dbReference type="EMBL" id="GAA1809837.1"/>
    </source>
</evidence>
<dbReference type="InterPro" id="IPR003718">
    <property type="entry name" value="OsmC/Ohr_fam"/>
</dbReference>
<dbReference type="InterPro" id="IPR036102">
    <property type="entry name" value="OsmC/Ohrsf"/>
</dbReference>
<evidence type="ECO:0000256" key="1">
    <source>
        <dbReference type="SAM" id="MobiDB-lite"/>
    </source>
</evidence>
<dbReference type="SUPFAM" id="SSF82784">
    <property type="entry name" value="OsmC-like"/>
    <property type="match status" value="1"/>
</dbReference>
<sequence length="156" mass="16925">MATHTYTTVVTWTGDRGSGTSGYRDYGRDHVISADGPPSIPGSSDPTFRGDRDRWNPEQLLLASLSQCHMLQYLHFCADAGIIVTDYVDEASGTMVTRANNGRFTGAVLAPRVTVTSADVVEKALALHDDAHHACFIANSVNFPVRHEPTILVAPR</sequence>
<reference evidence="3" key="1">
    <citation type="journal article" date="2019" name="Int. J. Syst. Evol. Microbiol.">
        <title>The Global Catalogue of Microorganisms (GCM) 10K type strain sequencing project: providing services to taxonomists for standard genome sequencing and annotation.</title>
        <authorList>
            <consortium name="The Broad Institute Genomics Platform"/>
            <consortium name="The Broad Institute Genome Sequencing Center for Infectious Disease"/>
            <person name="Wu L."/>
            <person name="Ma J."/>
        </authorList>
    </citation>
    <scope>NUCLEOTIDE SEQUENCE [LARGE SCALE GENOMIC DNA]</scope>
    <source>
        <strain evidence="3">JCM 13250</strain>
    </source>
</reference>
<dbReference type="Proteomes" id="UP001500218">
    <property type="component" value="Unassembled WGS sequence"/>
</dbReference>